<reference evidence="1" key="1">
    <citation type="submission" date="2021-08" db="EMBL/GenBank/DDBJ databases">
        <title>The first chromosome-level gecko genome reveals the dynamic sex chromosomes of Neotropical dwarf geckos (Sphaerodactylidae: Sphaerodactylus).</title>
        <authorList>
            <person name="Pinto B.J."/>
            <person name="Keating S.E."/>
            <person name="Gamble T."/>
        </authorList>
    </citation>
    <scope>NUCLEOTIDE SEQUENCE</scope>
    <source>
        <strain evidence="1">TG3544</strain>
    </source>
</reference>
<comment type="caution">
    <text evidence="1">The sequence shown here is derived from an EMBL/GenBank/DDBJ whole genome shotgun (WGS) entry which is preliminary data.</text>
</comment>
<dbReference type="Proteomes" id="UP000827872">
    <property type="component" value="Linkage Group LG14"/>
</dbReference>
<sequence length="128" mass="15115">MPKTPLACSVAKVDDFTRQIGRSFSERSPSDFRELKRVQIQWRRKVEDVLQRFESQLKWESLPDMMNTFPCRDLKLQVSQKACITSQKASALFHSPQHVLIVNLSLKDILRMPLKHAKERHIFHHDFE</sequence>
<accession>A0ACB8E9D0</accession>
<evidence type="ECO:0000313" key="2">
    <source>
        <dbReference type="Proteomes" id="UP000827872"/>
    </source>
</evidence>
<organism evidence="1 2">
    <name type="scientific">Sphaerodactylus townsendi</name>
    <dbReference type="NCBI Taxonomy" id="933632"/>
    <lineage>
        <taxon>Eukaryota</taxon>
        <taxon>Metazoa</taxon>
        <taxon>Chordata</taxon>
        <taxon>Craniata</taxon>
        <taxon>Vertebrata</taxon>
        <taxon>Euteleostomi</taxon>
        <taxon>Lepidosauria</taxon>
        <taxon>Squamata</taxon>
        <taxon>Bifurcata</taxon>
        <taxon>Gekkota</taxon>
        <taxon>Sphaerodactylidae</taxon>
        <taxon>Sphaerodactylus</taxon>
    </lineage>
</organism>
<keyword evidence="2" id="KW-1185">Reference proteome</keyword>
<proteinExistence type="predicted"/>
<name>A0ACB8E9D0_9SAUR</name>
<gene>
    <name evidence="1" type="ORF">K3G42_003519</name>
</gene>
<protein>
    <submittedName>
        <fullName evidence="1">Uncharacterized protein</fullName>
    </submittedName>
</protein>
<dbReference type="EMBL" id="CM037627">
    <property type="protein sequence ID" value="KAH7989135.1"/>
    <property type="molecule type" value="Genomic_DNA"/>
</dbReference>
<evidence type="ECO:0000313" key="1">
    <source>
        <dbReference type="EMBL" id="KAH7989135.1"/>
    </source>
</evidence>